<evidence type="ECO:0000256" key="1">
    <source>
        <dbReference type="ARBA" id="ARBA00004651"/>
    </source>
</evidence>
<proteinExistence type="inferred from homology"/>
<evidence type="ECO:0000256" key="5">
    <source>
        <dbReference type="ARBA" id="ARBA00022989"/>
    </source>
</evidence>
<evidence type="ECO:0000256" key="3">
    <source>
        <dbReference type="ARBA" id="ARBA00022475"/>
    </source>
</evidence>
<feature type="domain" description="Polysaccharide chain length determinant N-terminal" evidence="8">
    <location>
        <begin position="7"/>
        <end position="92"/>
    </location>
</feature>
<dbReference type="InterPro" id="IPR050445">
    <property type="entry name" value="Bact_polysacc_biosynth/exp"/>
</dbReference>
<dbReference type="PANTHER" id="PTHR32309:SF13">
    <property type="entry name" value="FERRIC ENTEROBACTIN TRANSPORT PROTEIN FEPE"/>
    <property type="match status" value="1"/>
</dbReference>
<comment type="caution">
    <text evidence="9">The sequence shown here is derived from an EMBL/GenBank/DDBJ whole genome shotgun (WGS) entry which is preliminary data.</text>
</comment>
<dbReference type="InterPro" id="IPR003856">
    <property type="entry name" value="LPS_length_determ_N"/>
</dbReference>
<name>A0ABW3LAX4_9BACL</name>
<reference evidence="10" key="1">
    <citation type="journal article" date="2019" name="Int. J. Syst. Evol. Microbiol.">
        <title>The Global Catalogue of Microorganisms (GCM) 10K type strain sequencing project: providing services to taxonomists for standard genome sequencing and annotation.</title>
        <authorList>
            <consortium name="The Broad Institute Genomics Platform"/>
            <consortium name="The Broad Institute Genome Sequencing Center for Infectious Disease"/>
            <person name="Wu L."/>
            <person name="Ma J."/>
        </authorList>
    </citation>
    <scope>NUCLEOTIDE SEQUENCE [LARGE SCALE GENOMIC DNA]</scope>
    <source>
        <strain evidence="10">CCUG 56756</strain>
    </source>
</reference>
<dbReference type="Pfam" id="PF02706">
    <property type="entry name" value="Wzz"/>
    <property type="match status" value="1"/>
</dbReference>
<gene>
    <name evidence="9" type="ORF">ACFQ1X_07350</name>
</gene>
<dbReference type="PANTHER" id="PTHR32309">
    <property type="entry name" value="TYROSINE-PROTEIN KINASE"/>
    <property type="match status" value="1"/>
</dbReference>
<keyword evidence="3" id="KW-1003">Cell membrane</keyword>
<evidence type="ECO:0000256" key="2">
    <source>
        <dbReference type="ARBA" id="ARBA00006683"/>
    </source>
</evidence>
<evidence type="ECO:0000313" key="9">
    <source>
        <dbReference type="EMBL" id="MFD1031250.1"/>
    </source>
</evidence>
<accession>A0ABW3LAX4</accession>
<organism evidence="9 10">
    <name type="scientific">Metaplanococcus flavidus</name>
    <dbReference type="NCBI Taxonomy" id="569883"/>
    <lineage>
        <taxon>Bacteria</taxon>
        <taxon>Bacillati</taxon>
        <taxon>Bacillota</taxon>
        <taxon>Bacilli</taxon>
        <taxon>Bacillales</taxon>
        <taxon>Caryophanaceae</taxon>
        <taxon>Metaplanococcus</taxon>
    </lineage>
</organism>
<sequence>MAEKVMIFNILKSLKNHLKLIAGIALVSIIIIWSLVTFIIAPQYEANSQILIEQTSGEPLSPNHLEIQKDPQVVNAYIAMIKSRGVLTSAIQATGSTLTTAELYEKVSVTNVSDSQVLNITVTDKNRMMAGELANALANIAVAEAWDLMKINNLNIISKASVEEVPSFLEENTLYVMAIGGLFGSIVGILLAFISELFNMLFRTGVLVRRRKQSNFQTVFK</sequence>
<keyword evidence="6 7" id="KW-0472">Membrane</keyword>
<evidence type="ECO:0000256" key="7">
    <source>
        <dbReference type="SAM" id="Phobius"/>
    </source>
</evidence>
<evidence type="ECO:0000256" key="4">
    <source>
        <dbReference type="ARBA" id="ARBA00022692"/>
    </source>
</evidence>
<evidence type="ECO:0000259" key="8">
    <source>
        <dbReference type="Pfam" id="PF02706"/>
    </source>
</evidence>
<dbReference type="RefSeq" id="WP_144837922.1">
    <property type="nucleotide sequence ID" value="NZ_JBHTKI010000008.1"/>
</dbReference>
<dbReference type="Proteomes" id="UP001597109">
    <property type="component" value="Unassembled WGS sequence"/>
</dbReference>
<evidence type="ECO:0000256" key="6">
    <source>
        <dbReference type="ARBA" id="ARBA00023136"/>
    </source>
</evidence>
<keyword evidence="10" id="KW-1185">Reference proteome</keyword>
<comment type="similarity">
    <text evidence="2">Belongs to the CpsC/CapA family.</text>
</comment>
<feature type="transmembrane region" description="Helical" evidence="7">
    <location>
        <begin position="20"/>
        <end position="41"/>
    </location>
</feature>
<evidence type="ECO:0000313" key="10">
    <source>
        <dbReference type="Proteomes" id="UP001597109"/>
    </source>
</evidence>
<protein>
    <submittedName>
        <fullName evidence="9">YveK family protein</fullName>
    </submittedName>
</protein>
<dbReference type="EMBL" id="JBHTKI010000008">
    <property type="protein sequence ID" value="MFD1031250.1"/>
    <property type="molecule type" value="Genomic_DNA"/>
</dbReference>
<keyword evidence="5 7" id="KW-1133">Transmembrane helix</keyword>
<keyword evidence="4 7" id="KW-0812">Transmembrane</keyword>
<comment type="subcellular location">
    <subcellularLocation>
        <location evidence="1">Cell membrane</location>
        <topology evidence="1">Multi-pass membrane protein</topology>
    </subcellularLocation>
</comment>
<feature type="transmembrane region" description="Helical" evidence="7">
    <location>
        <begin position="174"/>
        <end position="202"/>
    </location>
</feature>